<dbReference type="Pfam" id="PF01381">
    <property type="entry name" value="HTH_3"/>
    <property type="match status" value="1"/>
</dbReference>
<dbReference type="OrthoDB" id="1097442at2"/>
<evidence type="ECO:0000256" key="2">
    <source>
        <dbReference type="SAM" id="MobiDB-lite"/>
    </source>
</evidence>
<dbReference type="GO" id="GO:0003677">
    <property type="term" value="F:DNA binding"/>
    <property type="evidence" value="ECO:0007669"/>
    <property type="project" value="UniProtKB-KW"/>
</dbReference>
<accession>A0A158JQU3</accession>
<organism evidence="4 5">
    <name type="scientific">Caballeronia udeis</name>
    <dbReference type="NCBI Taxonomy" id="1232866"/>
    <lineage>
        <taxon>Bacteria</taxon>
        <taxon>Pseudomonadati</taxon>
        <taxon>Pseudomonadota</taxon>
        <taxon>Betaproteobacteria</taxon>
        <taxon>Burkholderiales</taxon>
        <taxon>Burkholderiaceae</taxon>
        <taxon>Caballeronia</taxon>
    </lineage>
</organism>
<sequence length="99" mass="11026">MEAVEAFGTVLRERRLQAGLTQEQLAFEADIRRNYVSMLELGQNQPTLSMMFTLATALGCAPSDLLLEVEQRLAAARRARKRKAKPAKPQAVPTKRTAK</sequence>
<feature type="region of interest" description="Disordered" evidence="2">
    <location>
        <begin position="77"/>
        <end position="99"/>
    </location>
</feature>
<dbReference type="InterPro" id="IPR001387">
    <property type="entry name" value="Cro/C1-type_HTH"/>
</dbReference>
<evidence type="ECO:0000256" key="1">
    <source>
        <dbReference type="ARBA" id="ARBA00023125"/>
    </source>
</evidence>
<dbReference type="SMART" id="SM00530">
    <property type="entry name" value="HTH_XRE"/>
    <property type="match status" value="1"/>
</dbReference>
<dbReference type="PROSITE" id="PS50943">
    <property type="entry name" value="HTH_CROC1"/>
    <property type="match status" value="1"/>
</dbReference>
<evidence type="ECO:0000313" key="5">
    <source>
        <dbReference type="Proteomes" id="UP000054683"/>
    </source>
</evidence>
<feature type="domain" description="HTH cro/C1-type" evidence="3">
    <location>
        <begin position="11"/>
        <end position="65"/>
    </location>
</feature>
<protein>
    <submittedName>
        <fullName evidence="4">XRE family transcriptional regulator</fullName>
    </submittedName>
</protein>
<dbReference type="InterPro" id="IPR050807">
    <property type="entry name" value="TransReg_Diox_bact_type"/>
</dbReference>
<proteinExistence type="predicted"/>
<dbReference type="PANTHER" id="PTHR46797:SF1">
    <property type="entry name" value="METHYLPHOSPHONATE SYNTHASE"/>
    <property type="match status" value="1"/>
</dbReference>
<dbReference type="EMBL" id="FCOK02000109">
    <property type="protein sequence ID" value="SAL71045.1"/>
    <property type="molecule type" value="Genomic_DNA"/>
</dbReference>
<dbReference type="Proteomes" id="UP000054683">
    <property type="component" value="Unassembled WGS sequence"/>
</dbReference>
<dbReference type="CDD" id="cd00093">
    <property type="entry name" value="HTH_XRE"/>
    <property type="match status" value="1"/>
</dbReference>
<dbReference type="AlphaFoldDB" id="A0A158JQU3"/>
<dbReference type="InterPro" id="IPR010982">
    <property type="entry name" value="Lambda_DNA-bd_dom_sf"/>
</dbReference>
<evidence type="ECO:0000259" key="3">
    <source>
        <dbReference type="PROSITE" id="PS50943"/>
    </source>
</evidence>
<dbReference type="RefSeq" id="WP_063978027.1">
    <property type="nucleotide sequence ID" value="NZ_FCOK02000109.1"/>
</dbReference>
<evidence type="ECO:0000313" key="4">
    <source>
        <dbReference type="EMBL" id="SAL71045.1"/>
    </source>
</evidence>
<feature type="compositionally biased region" description="Basic residues" evidence="2">
    <location>
        <begin position="77"/>
        <end position="86"/>
    </location>
</feature>
<keyword evidence="1" id="KW-0238">DNA-binding</keyword>
<name>A0A158JQU3_9BURK</name>
<reference evidence="4 5" key="1">
    <citation type="submission" date="2016-01" db="EMBL/GenBank/DDBJ databases">
        <authorList>
            <person name="Oliw E.H."/>
        </authorList>
    </citation>
    <scope>NUCLEOTIDE SEQUENCE [LARGE SCALE GENOMIC DNA]</scope>
    <source>
        <strain evidence="4">LMG 27134</strain>
    </source>
</reference>
<dbReference type="Gene3D" id="1.10.260.40">
    <property type="entry name" value="lambda repressor-like DNA-binding domains"/>
    <property type="match status" value="1"/>
</dbReference>
<dbReference type="PANTHER" id="PTHR46797">
    <property type="entry name" value="HTH-TYPE TRANSCRIPTIONAL REGULATOR"/>
    <property type="match status" value="1"/>
</dbReference>
<dbReference type="SUPFAM" id="SSF47413">
    <property type="entry name" value="lambda repressor-like DNA-binding domains"/>
    <property type="match status" value="1"/>
</dbReference>
<dbReference type="GO" id="GO:0003700">
    <property type="term" value="F:DNA-binding transcription factor activity"/>
    <property type="evidence" value="ECO:0007669"/>
    <property type="project" value="TreeGrafter"/>
</dbReference>
<dbReference type="GO" id="GO:0005829">
    <property type="term" value="C:cytosol"/>
    <property type="evidence" value="ECO:0007669"/>
    <property type="project" value="TreeGrafter"/>
</dbReference>
<gene>
    <name evidence="4" type="ORF">AWB69_08530</name>
</gene>